<dbReference type="Pfam" id="PF01479">
    <property type="entry name" value="S4"/>
    <property type="match status" value="1"/>
</dbReference>
<gene>
    <name evidence="7" type="primary">rluD</name>
    <name evidence="7" type="ORF">ABC977_13480</name>
</gene>
<name>A0ABV4BHF1_9GAMM</name>
<dbReference type="InterPro" id="IPR036986">
    <property type="entry name" value="S4_RNA-bd_sf"/>
</dbReference>
<evidence type="ECO:0000256" key="3">
    <source>
        <dbReference type="ARBA" id="ARBA00036882"/>
    </source>
</evidence>
<dbReference type="EMBL" id="JBDKXB010000021">
    <property type="protein sequence ID" value="MEY6433414.1"/>
    <property type="molecule type" value="Genomic_DNA"/>
</dbReference>
<evidence type="ECO:0000259" key="6">
    <source>
        <dbReference type="SMART" id="SM00363"/>
    </source>
</evidence>
<comment type="similarity">
    <text evidence="1 5">Belongs to the pseudouridine synthase RluA family.</text>
</comment>
<evidence type="ECO:0000256" key="1">
    <source>
        <dbReference type="ARBA" id="ARBA00010876"/>
    </source>
</evidence>
<proteinExistence type="inferred from homology"/>
<dbReference type="Gene3D" id="3.30.2350.10">
    <property type="entry name" value="Pseudouridine synthase"/>
    <property type="match status" value="1"/>
</dbReference>
<dbReference type="SMART" id="SM00363">
    <property type="entry name" value="S4"/>
    <property type="match status" value="1"/>
</dbReference>
<reference evidence="7 8" key="1">
    <citation type="submission" date="2024-05" db="EMBL/GenBank/DDBJ databases">
        <title>Genome Sequence and Characterization of the New Strain Purple Sulfur Bacterium of Genus Thioalkalicoccus.</title>
        <authorList>
            <person name="Bryantseva I.A."/>
            <person name="Kyndt J.A."/>
            <person name="Imhoff J.F."/>
        </authorList>
    </citation>
    <scope>NUCLEOTIDE SEQUENCE [LARGE SCALE GENOMIC DNA]</scope>
    <source>
        <strain evidence="7 8">Um2</strain>
    </source>
</reference>
<evidence type="ECO:0000256" key="4">
    <source>
        <dbReference type="PROSITE-ProRule" id="PRU00182"/>
    </source>
</evidence>
<dbReference type="InterPro" id="IPR006224">
    <property type="entry name" value="PsdUridine_synth_RluA-like_CS"/>
</dbReference>
<dbReference type="GO" id="GO:0160140">
    <property type="term" value="F:23S rRNA pseudouridine(1911/1915/1917) synthase activity"/>
    <property type="evidence" value="ECO:0007669"/>
    <property type="project" value="UniProtKB-EC"/>
</dbReference>
<dbReference type="SUPFAM" id="SSF55120">
    <property type="entry name" value="Pseudouridine synthase"/>
    <property type="match status" value="1"/>
</dbReference>
<comment type="function">
    <text evidence="5">Responsible for synthesis of pseudouridine from uracil.</text>
</comment>
<protein>
    <recommendedName>
        <fullName evidence="5">Pseudouridine synthase</fullName>
        <ecNumber evidence="5">5.4.99.-</ecNumber>
    </recommendedName>
</protein>
<dbReference type="InterPro" id="IPR050188">
    <property type="entry name" value="RluA_PseudoU_synthase"/>
</dbReference>
<dbReference type="RefSeq" id="WP_369667797.1">
    <property type="nucleotide sequence ID" value="NZ_JBDKXB010000021.1"/>
</dbReference>
<evidence type="ECO:0000313" key="8">
    <source>
        <dbReference type="Proteomes" id="UP001564408"/>
    </source>
</evidence>
<sequence length="330" mass="36148">MAEVGPAPRELRVGIAQAGRRLDQVLAEALPEFSRSRIQRWIEAGQVQVEGRVRRCRDRVQVGERILCVPTSDPVGDDRAEAIPLTVVFEDSDLLVVDKPADLVVHPAAGNPDGTLLNALLHHCPALRHLPRSGLVHRLDKDTTGLLVVAKTLAAHTALVRQLQERSMHREYRALVNGTMRAGGRIEAPIGRHPVQRKRMAVVSSGRPAVTHYRILERFSAQTLIGVRLETGRTHQIRVHLAHVRHPLVGDPVYGGRPRRPKGASSTLIAALQGFPRQALHAVALGLTHPRDRTSLHFEVPLAADLAALIDTLRKEQNLDVDRTGLAGAG</sequence>
<dbReference type="Proteomes" id="UP001564408">
    <property type="component" value="Unassembled WGS sequence"/>
</dbReference>
<keyword evidence="8" id="KW-1185">Reference proteome</keyword>
<dbReference type="Pfam" id="PF00849">
    <property type="entry name" value="PseudoU_synth_2"/>
    <property type="match status" value="1"/>
</dbReference>
<dbReference type="InterPro" id="IPR006145">
    <property type="entry name" value="PsdUridine_synth_RsuA/RluA"/>
</dbReference>
<evidence type="ECO:0000256" key="2">
    <source>
        <dbReference type="ARBA" id="ARBA00023235"/>
    </source>
</evidence>
<accession>A0ABV4BHF1</accession>
<dbReference type="Gene3D" id="3.10.290.10">
    <property type="entry name" value="RNA-binding S4 domain"/>
    <property type="match status" value="1"/>
</dbReference>
<dbReference type="CDD" id="cd00165">
    <property type="entry name" value="S4"/>
    <property type="match status" value="1"/>
</dbReference>
<dbReference type="InterPro" id="IPR002942">
    <property type="entry name" value="S4_RNA-bd"/>
</dbReference>
<dbReference type="NCBIfam" id="NF008385">
    <property type="entry name" value="PRK11180.1"/>
    <property type="match status" value="1"/>
</dbReference>
<comment type="catalytic activity">
    <reaction evidence="5">
        <text>a uridine in RNA = a pseudouridine in RNA</text>
        <dbReference type="Rhea" id="RHEA:48348"/>
        <dbReference type="Rhea" id="RHEA-COMP:12068"/>
        <dbReference type="Rhea" id="RHEA-COMP:12069"/>
        <dbReference type="ChEBI" id="CHEBI:65314"/>
        <dbReference type="ChEBI" id="CHEBI:65315"/>
    </reaction>
</comment>
<evidence type="ECO:0000256" key="5">
    <source>
        <dbReference type="RuleBase" id="RU362028"/>
    </source>
</evidence>
<dbReference type="SUPFAM" id="SSF55174">
    <property type="entry name" value="Alpha-L RNA-binding motif"/>
    <property type="match status" value="1"/>
</dbReference>
<feature type="domain" description="RNA-binding S4" evidence="6">
    <location>
        <begin position="20"/>
        <end position="71"/>
    </location>
</feature>
<dbReference type="InterPro" id="IPR020103">
    <property type="entry name" value="PsdUridine_synth_cat_dom_sf"/>
</dbReference>
<evidence type="ECO:0000313" key="7">
    <source>
        <dbReference type="EMBL" id="MEY6433414.1"/>
    </source>
</evidence>
<organism evidence="7 8">
    <name type="scientific">Thioalkalicoccus limnaeus</name>
    <dbReference type="NCBI Taxonomy" id="120681"/>
    <lineage>
        <taxon>Bacteria</taxon>
        <taxon>Pseudomonadati</taxon>
        <taxon>Pseudomonadota</taxon>
        <taxon>Gammaproteobacteria</taxon>
        <taxon>Chromatiales</taxon>
        <taxon>Chromatiaceae</taxon>
        <taxon>Thioalkalicoccus</taxon>
    </lineage>
</organism>
<keyword evidence="4" id="KW-0694">RNA-binding</keyword>
<dbReference type="EC" id="5.4.99.-" evidence="5"/>
<dbReference type="PANTHER" id="PTHR21600:SF44">
    <property type="entry name" value="RIBOSOMAL LARGE SUBUNIT PSEUDOURIDINE SYNTHASE D"/>
    <property type="match status" value="1"/>
</dbReference>
<dbReference type="CDD" id="cd02869">
    <property type="entry name" value="PseudoU_synth_RluA_like"/>
    <property type="match status" value="1"/>
</dbReference>
<dbReference type="NCBIfam" id="TIGR00005">
    <property type="entry name" value="rluA_subfam"/>
    <property type="match status" value="1"/>
</dbReference>
<comment type="catalytic activity">
    <reaction evidence="3">
        <text>uridine(1911/1915/1917) in 23S rRNA = pseudouridine(1911/1915/1917) in 23S rRNA</text>
        <dbReference type="Rhea" id="RHEA:42524"/>
        <dbReference type="Rhea" id="RHEA-COMP:10097"/>
        <dbReference type="Rhea" id="RHEA-COMP:10098"/>
        <dbReference type="ChEBI" id="CHEBI:65314"/>
        <dbReference type="ChEBI" id="CHEBI:65315"/>
        <dbReference type="EC" id="5.4.99.23"/>
    </reaction>
</comment>
<keyword evidence="2 5" id="KW-0413">Isomerase</keyword>
<comment type="caution">
    <text evidence="7">The sequence shown here is derived from an EMBL/GenBank/DDBJ whole genome shotgun (WGS) entry which is preliminary data.</text>
</comment>
<dbReference type="InterPro" id="IPR006225">
    <property type="entry name" value="PsdUridine_synth_RluC/D"/>
</dbReference>
<dbReference type="PROSITE" id="PS50889">
    <property type="entry name" value="S4"/>
    <property type="match status" value="1"/>
</dbReference>
<dbReference type="PROSITE" id="PS01129">
    <property type="entry name" value="PSI_RLU"/>
    <property type="match status" value="1"/>
</dbReference>
<dbReference type="PANTHER" id="PTHR21600">
    <property type="entry name" value="MITOCHONDRIAL RNA PSEUDOURIDINE SYNTHASE"/>
    <property type="match status" value="1"/>
</dbReference>